<protein>
    <submittedName>
        <fullName evidence="1">Type VI secretion system baseplate subunit TssF</fullName>
    </submittedName>
</protein>
<evidence type="ECO:0000313" key="2">
    <source>
        <dbReference type="Proteomes" id="UP001139104"/>
    </source>
</evidence>
<accession>A0ABS9Z790</accession>
<name>A0ABS9Z790_9HYPH</name>
<organism evidence="1 2">
    <name type="scientific">Candidatus Rhodoblastus alkanivorans</name>
    <dbReference type="NCBI Taxonomy" id="2954117"/>
    <lineage>
        <taxon>Bacteria</taxon>
        <taxon>Pseudomonadati</taxon>
        <taxon>Pseudomonadota</taxon>
        <taxon>Alphaproteobacteria</taxon>
        <taxon>Hyphomicrobiales</taxon>
        <taxon>Rhodoblastaceae</taxon>
        <taxon>Rhodoblastus</taxon>
    </lineage>
</organism>
<reference evidence="1" key="1">
    <citation type="journal article" date="2022" name="ISME J.">
        <title>Identification of active gaseous-alkane degraders at natural gas seeps.</title>
        <authorList>
            <person name="Farhan Ul Haque M."/>
            <person name="Hernandez M."/>
            <person name="Crombie A.T."/>
            <person name="Murrell J.C."/>
        </authorList>
    </citation>
    <scope>NUCLEOTIDE SEQUENCE</scope>
    <source>
        <strain evidence="1">PC2</strain>
    </source>
</reference>
<dbReference type="InterPro" id="IPR010272">
    <property type="entry name" value="T6SS_TssF"/>
</dbReference>
<dbReference type="PANTHER" id="PTHR35370:SF1">
    <property type="entry name" value="TYPE VI SECRETION SYSTEM COMPONENT TSSF1"/>
    <property type="match status" value="1"/>
</dbReference>
<dbReference type="Proteomes" id="UP001139104">
    <property type="component" value="Unassembled WGS sequence"/>
</dbReference>
<dbReference type="RefSeq" id="WP_243067477.1">
    <property type="nucleotide sequence ID" value="NZ_JAIVFK010000009.1"/>
</dbReference>
<sequence>MDREFLDHYNRELQLLKEQAREFAEEYPGIAERLGGLIAERMDPMISGLLEGAAFLAARVQLKLKHEFPEFCNNLLEQLAPHYLAPTPSVMLTAVSPPYGDPALRDGLKFPRGSLVDATYRERDRLVSCRFRLTSEIVAWPFEITAAQYFETPAALQALGLPTGDNVRAGLRLALLHRSVARREDEKFDLPANSDPSFWFAGCKTDELVIHLVGPEADAVGLYEQIHARRAGVMLRYLDRFGDPVVIKAPVECVEQIGFAEDERLFPLDDRVFSGFELLREYFVFPRKFLGFRLTGLRRLFADVKARSLDIVIAFDEVNARLAAATDPRMFALYAAPAINLFEKSLDRIPVRRNQNEYQVVADRSHHLDYEPHRILDMTAHFAGGRGRAPVLPLYSAAGDGLREPDLCYTIRRLPRRRSEEERRYGPPTNYIGAEMFISLVEPAGLDDKRAIVELSVRALCSNRHLTEHMPVGKGLELRLLDAAEIEAQAVAGPTPPRGPVVSPMRGRHENLSRGGVAWRLINMLSLNHLGLVERGAGLNALALRETLAMFADTTDSAIERRIRGVRAMDSRPVVRRMRRGAGVGAARGVEITVALDEKAFEGTGVFLLGAILERFFGEYVSVNHFTQTIVRGAERGEIVRWPVRVGARRLA</sequence>
<evidence type="ECO:0000313" key="1">
    <source>
        <dbReference type="EMBL" id="MCI4683529.1"/>
    </source>
</evidence>
<dbReference type="NCBIfam" id="TIGR03359">
    <property type="entry name" value="VI_chp_6"/>
    <property type="match status" value="1"/>
</dbReference>
<dbReference type="PIRSF" id="PIRSF028304">
    <property type="entry name" value="UCP028304"/>
    <property type="match status" value="1"/>
</dbReference>
<dbReference type="PANTHER" id="PTHR35370">
    <property type="entry name" value="CYTOPLASMIC PROTEIN-RELATED-RELATED"/>
    <property type="match status" value="1"/>
</dbReference>
<gene>
    <name evidence="1" type="primary">tssF</name>
    <name evidence="1" type="ORF">K2U94_12260</name>
</gene>
<keyword evidence="2" id="KW-1185">Reference proteome</keyword>
<comment type="caution">
    <text evidence="1">The sequence shown here is derived from an EMBL/GenBank/DDBJ whole genome shotgun (WGS) entry which is preliminary data.</text>
</comment>
<dbReference type="EMBL" id="JAIVFP010000001">
    <property type="protein sequence ID" value="MCI4683529.1"/>
    <property type="molecule type" value="Genomic_DNA"/>
</dbReference>
<dbReference type="Pfam" id="PF05947">
    <property type="entry name" value="T6SS_TssF"/>
    <property type="match status" value="1"/>
</dbReference>
<proteinExistence type="predicted"/>